<name>A0AB39VJR1_9GAMM</name>
<dbReference type="AlphaFoldDB" id="A0AB39VJR1"/>
<dbReference type="EMBL" id="CP165628">
    <property type="protein sequence ID" value="XDU70426.1"/>
    <property type="molecule type" value="Genomic_DNA"/>
</dbReference>
<reference evidence="2" key="1">
    <citation type="submission" date="2024-07" db="EMBL/GenBank/DDBJ databases">
        <authorList>
            <person name="Biller S.J."/>
        </authorList>
    </citation>
    <scope>NUCLEOTIDE SEQUENCE</scope>
    <source>
        <strain evidence="2">WC2420</strain>
    </source>
</reference>
<dbReference type="RefSeq" id="WP_369787969.1">
    <property type="nucleotide sequence ID" value="NZ_CP165628.1"/>
</dbReference>
<protein>
    <recommendedName>
        <fullName evidence="3">Transporter</fullName>
    </recommendedName>
</protein>
<evidence type="ECO:0000256" key="1">
    <source>
        <dbReference type="SAM" id="Phobius"/>
    </source>
</evidence>
<evidence type="ECO:0000313" key="2">
    <source>
        <dbReference type="EMBL" id="XDU70426.1"/>
    </source>
</evidence>
<keyword evidence="1" id="KW-1133">Transmembrane helix</keyword>
<sequence>MQNPIIKQVITFLILAVCAAFSAGVLLFDVVGLGDQVKEISATEIIQEIFLLATAALFFIQSRKHKNLRGGFILAAGFFGCMLIRELDALFDYIHLGAWVYFASMLAIYSLCWAATTPKTTLNGLYALVEDEAFPVLLFGLVTILVFSRLMGLHFIWQAAIAGDHVKLVKNLVEEGIELFGYTLCLAAAMRISWVKKTGK</sequence>
<feature type="transmembrane region" description="Helical" evidence="1">
    <location>
        <begin position="136"/>
        <end position="157"/>
    </location>
</feature>
<keyword evidence="1" id="KW-0812">Transmembrane</keyword>
<feature type="transmembrane region" description="Helical" evidence="1">
    <location>
        <begin position="67"/>
        <end position="87"/>
    </location>
</feature>
<evidence type="ECO:0008006" key="3">
    <source>
        <dbReference type="Google" id="ProtNLM"/>
    </source>
</evidence>
<feature type="transmembrane region" description="Helical" evidence="1">
    <location>
        <begin position="12"/>
        <end position="34"/>
    </location>
</feature>
<feature type="transmembrane region" description="Helical" evidence="1">
    <location>
        <begin position="177"/>
        <end position="194"/>
    </location>
</feature>
<keyword evidence="1" id="KW-0472">Membrane</keyword>
<feature type="transmembrane region" description="Helical" evidence="1">
    <location>
        <begin position="93"/>
        <end position="115"/>
    </location>
</feature>
<gene>
    <name evidence="2" type="ORF">AB3G37_12560</name>
</gene>
<proteinExistence type="predicted"/>
<feature type="transmembrane region" description="Helical" evidence="1">
    <location>
        <begin position="40"/>
        <end position="60"/>
    </location>
</feature>
<organism evidence="2">
    <name type="scientific">Rouxiella sp. WC2420</name>
    <dbReference type="NCBI Taxonomy" id="3234145"/>
    <lineage>
        <taxon>Bacteria</taxon>
        <taxon>Pseudomonadati</taxon>
        <taxon>Pseudomonadota</taxon>
        <taxon>Gammaproteobacteria</taxon>
        <taxon>Enterobacterales</taxon>
        <taxon>Yersiniaceae</taxon>
        <taxon>Rouxiella</taxon>
    </lineage>
</organism>
<accession>A0AB39VJR1</accession>